<evidence type="ECO:0000313" key="16">
    <source>
        <dbReference type="Proteomes" id="UP000260862"/>
    </source>
</evidence>
<dbReference type="Pfam" id="PF02838">
    <property type="entry name" value="Glyco_hydro_20b"/>
    <property type="match status" value="1"/>
</dbReference>
<feature type="domain" description="F5/8 type C" evidence="9">
    <location>
        <begin position="643"/>
        <end position="756"/>
    </location>
</feature>
<dbReference type="Pfam" id="PF13290">
    <property type="entry name" value="CHB_HEX_C_1"/>
    <property type="match status" value="1"/>
</dbReference>
<dbReference type="RefSeq" id="WP_117669973.1">
    <property type="nucleotide sequence ID" value="NZ_CABOGR010000001.1"/>
</dbReference>
<sequence>MKPFSKMNCMGLAFAGMLMASCADSPTAVADYQVVPMPLEITAASQGSFLLKSGETICYTAGNEKMKKNAEFLAAFIKEQTGIALKVAEGDGEEGIVLRLGLEADSPEAYRLKVDDRKVEISAPSEAGVFYGIQTLRKSVSVHEGAGAVELPAVEINDSPRFSYRGMMLDVGRHMFSMDEIKTYIDMLALHNINRFHWHLSEDQGWRIEIKKYPKLTEIGSKRSETVIGRNSGEYDGKPYGGFYTQEQAREIVAYAAERYITVIPEIDLPGHMQAALAAYPELGCTGGPYEVWRMWGISDNVLCAGNDKTIQFIKDVLAEIIDIFPSEYIHVGGDECPKVKWETCPKCQARIKALGIKGDSKHSKEEYLQSYVIHEAEKFLTENGRSMIGWDEILEGGLAPNATVMSWRGEAGGIEAARQQHNVIMTPNTYLYFDYYQAKDTDSEPLAIGGYLPMERVYSYEPMPSALSPEEQKFITGVQANLWTEYIPTMAQAQYMVLPRMAALCETQWSAPEKKQDYQGFLKRTARLTKIYQLKGWNYATHIFDVNVNIAPNTETGKLDVTASTIDDAPVYYTLDGTEPTTASSKYENGLTIDAACVLRMMAVRPEGNSRITRDSIAFSKSTAKPITMLQPINKPYEFKGATTLVDGMTGDRNYKTGRWIAFYKNDMEAVIDLKEATEISSMTLRTCVEKGDWTFDTRGITVEVSDDNKTFKKVASEAYPAMKETDANQIYTHTLTFDPVKTRYVKVTALSEKNIPAWHGGKGNPGFLFVDEIVLN</sequence>
<dbReference type="EMBL" id="QSQT01000001">
    <property type="protein sequence ID" value="RGK58382.1"/>
    <property type="molecule type" value="Genomic_DNA"/>
</dbReference>
<dbReference type="Pfam" id="PF00754">
    <property type="entry name" value="F5_F8_type_C"/>
    <property type="match status" value="1"/>
</dbReference>
<keyword evidence="5" id="KW-0326">Glycosidase</keyword>
<keyword evidence="16" id="KW-1185">Reference proteome</keyword>
<dbReference type="InterPro" id="IPR000421">
    <property type="entry name" value="FA58C"/>
</dbReference>
<comment type="similarity">
    <text evidence="2">Belongs to the glycosyl hydrolase 20 family.</text>
</comment>
<dbReference type="CDD" id="cd06563">
    <property type="entry name" value="GH20_chitobiase-like"/>
    <property type="match status" value="1"/>
</dbReference>
<dbReference type="Gene3D" id="2.60.120.260">
    <property type="entry name" value="Galactose-binding domain-like"/>
    <property type="match status" value="1"/>
</dbReference>
<organism evidence="12 16">
    <name type="scientific">Phocaeicola plebeius</name>
    <dbReference type="NCBI Taxonomy" id="310297"/>
    <lineage>
        <taxon>Bacteria</taxon>
        <taxon>Pseudomonadati</taxon>
        <taxon>Bacteroidota</taxon>
        <taxon>Bacteroidia</taxon>
        <taxon>Bacteroidales</taxon>
        <taxon>Bacteroidaceae</taxon>
        <taxon>Phocaeicola</taxon>
    </lineage>
</organism>
<feature type="domain" description="Glycoside hydrolase family 20 catalytic" evidence="8">
    <location>
        <begin position="162"/>
        <end position="512"/>
    </location>
</feature>
<dbReference type="GO" id="GO:0030203">
    <property type="term" value="P:glycosaminoglycan metabolic process"/>
    <property type="evidence" value="ECO:0007669"/>
    <property type="project" value="TreeGrafter"/>
</dbReference>
<dbReference type="PROSITE" id="PS51257">
    <property type="entry name" value="PROKAR_LIPOPROTEIN"/>
    <property type="match status" value="1"/>
</dbReference>
<comment type="caution">
    <text evidence="12">The sequence shown here is derived from an EMBL/GenBank/DDBJ whole genome shotgun (WGS) entry which is preliminary data.</text>
</comment>
<evidence type="ECO:0000313" key="15">
    <source>
        <dbReference type="Proteomes" id="UP000260780"/>
    </source>
</evidence>
<dbReference type="GO" id="GO:0004563">
    <property type="term" value="F:beta-N-acetylhexosaminidase activity"/>
    <property type="evidence" value="ECO:0007669"/>
    <property type="project" value="UniProtKB-EC"/>
</dbReference>
<evidence type="ECO:0000259" key="9">
    <source>
        <dbReference type="Pfam" id="PF00754"/>
    </source>
</evidence>
<keyword evidence="4" id="KW-0378">Hydrolase</keyword>
<dbReference type="Gene3D" id="3.20.20.80">
    <property type="entry name" value="Glycosidases"/>
    <property type="match status" value="1"/>
</dbReference>
<dbReference type="AlphaFoldDB" id="A0A3E4N7R8"/>
<comment type="catalytic activity">
    <reaction evidence="1">
        <text>Hydrolysis of terminal non-reducing N-acetyl-D-hexosamine residues in N-acetyl-beta-D-hexosaminides.</text>
        <dbReference type="EC" id="3.2.1.52"/>
    </reaction>
</comment>
<feature type="signal peptide" evidence="7">
    <location>
        <begin position="1"/>
        <end position="30"/>
    </location>
</feature>
<dbReference type="EMBL" id="QSTF01000001">
    <property type="protein sequence ID" value="RGM43267.1"/>
    <property type="molecule type" value="Genomic_DNA"/>
</dbReference>
<dbReference type="STRING" id="310297.BHV76_05945"/>
<dbReference type="Proteomes" id="UP000285750">
    <property type="component" value="Unassembled WGS sequence"/>
</dbReference>
<dbReference type="PANTHER" id="PTHR22600:SF57">
    <property type="entry name" value="BETA-N-ACETYLHEXOSAMINIDASE"/>
    <property type="match status" value="1"/>
</dbReference>
<dbReference type="InterPro" id="IPR015883">
    <property type="entry name" value="Glyco_hydro_20_cat"/>
</dbReference>
<dbReference type="InterPro" id="IPR008979">
    <property type="entry name" value="Galactose-bd-like_sf"/>
</dbReference>
<dbReference type="EMBL" id="QRUY01000003">
    <property type="protein sequence ID" value="RGS09896.1"/>
    <property type="molecule type" value="Genomic_DNA"/>
</dbReference>
<feature type="domain" description="Beta-hexosaminidase bacterial type N-terminal" evidence="10">
    <location>
        <begin position="32"/>
        <end position="158"/>
    </location>
</feature>
<dbReference type="PRINTS" id="PR00738">
    <property type="entry name" value="GLHYDRLASE20"/>
</dbReference>
<dbReference type="Proteomes" id="UP000260862">
    <property type="component" value="Unassembled WGS sequence"/>
</dbReference>
<dbReference type="GO" id="GO:0016020">
    <property type="term" value="C:membrane"/>
    <property type="evidence" value="ECO:0007669"/>
    <property type="project" value="TreeGrafter"/>
</dbReference>
<reference evidence="15 16" key="1">
    <citation type="submission" date="2018-08" db="EMBL/GenBank/DDBJ databases">
        <title>A genome reference for cultivated species of the human gut microbiota.</title>
        <authorList>
            <person name="Zou Y."/>
            <person name="Xue W."/>
            <person name="Luo G."/>
        </authorList>
    </citation>
    <scope>NUCLEOTIDE SEQUENCE [LARGE SCALE GENOMIC DNA]</scope>
    <source>
        <strain evidence="14 17">AF24-16AC</strain>
        <strain evidence="13 15">OM08-14</strain>
        <strain evidence="12 16">TF10-3AC</strain>
    </source>
</reference>
<feature type="chain" id="PRO_5041870888" description="beta-N-acetylhexosaminidase" evidence="7">
    <location>
        <begin position="31"/>
        <end position="778"/>
    </location>
</feature>
<evidence type="ECO:0000259" key="11">
    <source>
        <dbReference type="Pfam" id="PF13290"/>
    </source>
</evidence>
<dbReference type="InterPro" id="IPR029018">
    <property type="entry name" value="Hex-like_dom2"/>
</dbReference>
<gene>
    <name evidence="14" type="ORF">DWY14_01975</name>
    <name evidence="13" type="ORF">DXC17_00715</name>
    <name evidence="12" type="ORF">DXD04_00290</name>
</gene>
<accession>A0A3E4N7R8</accession>
<evidence type="ECO:0000256" key="3">
    <source>
        <dbReference type="ARBA" id="ARBA00012663"/>
    </source>
</evidence>
<dbReference type="SUPFAM" id="SSF55545">
    <property type="entry name" value="beta-N-acetylhexosaminidase-like domain"/>
    <property type="match status" value="1"/>
</dbReference>
<dbReference type="InterPro" id="IPR059177">
    <property type="entry name" value="GH29D-like_dom"/>
</dbReference>
<evidence type="ECO:0000256" key="6">
    <source>
        <dbReference type="PIRSR" id="PIRSR625705-1"/>
    </source>
</evidence>
<dbReference type="GO" id="GO:0005975">
    <property type="term" value="P:carbohydrate metabolic process"/>
    <property type="evidence" value="ECO:0007669"/>
    <property type="project" value="InterPro"/>
</dbReference>
<evidence type="ECO:0000259" key="8">
    <source>
        <dbReference type="Pfam" id="PF00728"/>
    </source>
</evidence>
<dbReference type="EC" id="3.2.1.52" evidence="3"/>
<evidence type="ECO:0000259" key="10">
    <source>
        <dbReference type="Pfam" id="PF02838"/>
    </source>
</evidence>
<evidence type="ECO:0000313" key="17">
    <source>
        <dbReference type="Proteomes" id="UP000285750"/>
    </source>
</evidence>
<dbReference type="SUPFAM" id="SSF51445">
    <property type="entry name" value="(Trans)glycosidases"/>
    <property type="match status" value="1"/>
</dbReference>
<evidence type="ECO:0000256" key="2">
    <source>
        <dbReference type="ARBA" id="ARBA00006285"/>
    </source>
</evidence>
<dbReference type="SUPFAM" id="SSF49785">
    <property type="entry name" value="Galactose-binding domain-like"/>
    <property type="match status" value="1"/>
</dbReference>
<evidence type="ECO:0000313" key="14">
    <source>
        <dbReference type="EMBL" id="RGS09896.1"/>
    </source>
</evidence>
<dbReference type="InterPro" id="IPR017853">
    <property type="entry name" value="GH"/>
</dbReference>
<feature type="domain" description="GH29D-like beta-sandwich" evidence="11">
    <location>
        <begin position="557"/>
        <end position="611"/>
    </location>
</feature>
<evidence type="ECO:0000313" key="12">
    <source>
        <dbReference type="EMBL" id="RGK58382.1"/>
    </source>
</evidence>
<evidence type="ECO:0000256" key="7">
    <source>
        <dbReference type="SAM" id="SignalP"/>
    </source>
</evidence>
<evidence type="ECO:0000256" key="5">
    <source>
        <dbReference type="ARBA" id="ARBA00023295"/>
    </source>
</evidence>
<dbReference type="Gene3D" id="3.30.379.10">
    <property type="entry name" value="Chitobiase/beta-hexosaminidase domain 2-like"/>
    <property type="match status" value="1"/>
</dbReference>
<dbReference type="PANTHER" id="PTHR22600">
    <property type="entry name" value="BETA-HEXOSAMINIDASE"/>
    <property type="match status" value="1"/>
</dbReference>
<feature type="active site" description="Proton donor" evidence="6">
    <location>
        <position position="336"/>
    </location>
</feature>
<dbReference type="Pfam" id="PF00728">
    <property type="entry name" value="Glyco_hydro_20"/>
    <property type="match status" value="1"/>
</dbReference>
<keyword evidence="7" id="KW-0732">Signal</keyword>
<name>A0A3E4N7R8_9BACT</name>
<evidence type="ECO:0000256" key="1">
    <source>
        <dbReference type="ARBA" id="ARBA00001231"/>
    </source>
</evidence>
<protein>
    <recommendedName>
        <fullName evidence="3">beta-N-acetylhexosaminidase</fullName>
        <ecNumber evidence="3">3.2.1.52</ecNumber>
    </recommendedName>
</protein>
<dbReference type="Proteomes" id="UP000260780">
    <property type="component" value="Unassembled WGS sequence"/>
</dbReference>
<evidence type="ECO:0000313" key="13">
    <source>
        <dbReference type="EMBL" id="RGM43267.1"/>
    </source>
</evidence>
<dbReference type="InterPro" id="IPR015882">
    <property type="entry name" value="HEX_bac_N"/>
</dbReference>
<proteinExistence type="inferred from homology"/>
<dbReference type="InterPro" id="IPR025705">
    <property type="entry name" value="Beta_hexosaminidase_sua/sub"/>
</dbReference>
<evidence type="ECO:0000256" key="4">
    <source>
        <dbReference type="ARBA" id="ARBA00022801"/>
    </source>
</evidence>